<dbReference type="InterPro" id="IPR014014">
    <property type="entry name" value="RNA_helicase_DEAD_Q_motif"/>
</dbReference>
<dbReference type="SUPFAM" id="SSF52540">
    <property type="entry name" value="P-loop containing nucleoside triphosphate hydrolases"/>
    <property type="match status" value="1"/>
</dbReference>
<comment type="caution">
    <text evidence="8">The sequence shown here is derived from an EMBL/GenBank/DDBJ whole genome shotgun (WGS) entry which is preliminary data.</text>
</comment>
<dbReference type="EMBL" id="SRLO01001252">
    <property type="protein sequence ID" value="TNN39747.1"/>
    <property type="molecule type" value="Genomic_DNA"/>
</dbReference>
<keyword evidence="9" id="KW-1185">Reference proteome</keyword>
<evidence type="ECO:0000313" key="8">
    <source>
        <dbReference type="EMBL" id="TNN39747.1"/>
    </source>
</evidence>
<feature type="short sequence motif" description="Q motif" evidence="6">
    <location>
        <begin position="110"/>
        <end position="138"/>
    </location>
</feature>
<keyword evidence="3" id="KW-0378">Hydrolase</keyword>
<dbReference type="InterPro" id="IPR027417">
    <property type="entry name" value="P-loop_NTPase"/>
</dbReference>
<evidence type="ECO:0000256" key="2">
    <source>
        <dbReference type="ARBA" id="ARBA00022741"/>
    </source>
</evidence>
<accession>A0A4Z2FEU5</accession>
<sequence length="202" mass="21494">MDETRNTEFKSNITKGAASSAALEFSSSLERASPSGRQRALQAVPPWEFSSFLERASPSGRQRALQAETPRFKAAGLVPAINNMAASVRKAAHDIETRRRTDDVLLPERIDFSALLLSRAVLDGLSSAGFRKPSPIQLKAIPLGRCGLGGSGRCSAVVFTPHLIVQAKSGTGKTCVFCAVALDALVLENPATQVWSPTATLC</sequence>
<dbReference type="Gene3D" id="3.40.50.300">
    <property type="entry name" value="P-loop containing nucleotide triphosphate hydrolases"/>
    <property type="match status" value="1"/>
</dbReference>
<feature type="domain" description="DEAD-box RNA helicase Q" evidence="7">
    <location>
        <begin position="110"/>
        <end position="138"/>
    </location>
</feature>
<evidence type="ECO:0000256" key="5">
    <source>
        <dbReference type="ARBA" id="ARBA00022840"/>
    </source>
</evidence>
<keyword evidence="2" id="KW-0547">Nucleotide-binding</keyword>
<proteinExistence type="predicted"/>
<keyword evidence="4 8" id="KW-0347">Helicase</keyword>
<evidence type="ECO:0000256" key="6">
    <source>
        <dbReference type="PROSITE-ProRule" id="PRU00552"/>
    </source>
</evidence>
<protein>
    <recommendedName>
        <fullName evidence="1">RNA helicase</fullName>
        <ecNumber evidence="1">3.6.4.13</ecNumber>
    </recommendedName>
</protein>
<dbReference type="EC" id="3.6.4.13" evidence="1"/>
<dbReference type="AlphaFoldDB" id="A0A4Z2FEU5"/>
<dbReference type="OrthoDB" id="434041at2759"/>
<evidence type="ECO:0000256" key="4">
    <source>
        <dbReference type="ARBA" id="ARBA00022806"/>
    </source>
</evidence>
<evidence type="ECO:0000259" key="7">
    <source>
        <dbReference type="PROSITE" id="PS51195"/>
    </source>
</evidence>
<dbReference type="Proteomes" id="UP000314294">
    <property type="component" value="Unassembled WGS sequence"/>
</dbReference>
<evidence type="ECO:0000256" key="1">
    <source>
        <dbReference type="ARBA" id="ARBA00012552"/>
    </source>
</evidence>
<dbReference type="PROSITE" id="PS51195">
    <property type="entry name" value="Q_MOTIF"/>
    <property type="match status" value="1"/>
</dbReference>
<gene>
    <name evidence="8" type="primary">ddx20</name>
    <name evidence="8" type="ORF">EYF80_050079</name>
</gene>
<dbReference type="GO" id="GO:0003724">
    <property type="term" value="F:RNA helicase activity"/>
    <property type="evidence" value="ECO:0007669"/>
    <property type="project" value="UniProtKB-EC"/>
</dbReference>
<reference evidence="8 9" key="1">
    <citation type="submission" date="2019-03" db="EMBL/GenBank/DDBJ databases">
        <title>First draft genome of Liparis tanakae, snailfish: a comprehensive survey of snailfish specific genes.</title>
        <authorList>
            <person name="Kim W."/>
            <person name="Song I."/>
            <person name="Jeong J.-H."/>
            <person name="Kim D."/>
            <person name="Kim S."/>
            <person name="Ryu S."/>
            <person name="Song J.Y."/>
            <person name="Lee S.K."/>
        </authorList>
    </citation>
    <scope>NUCLEOTIDE SEQUENCE [LARGE SCALE GENOMIC DNA]</scope>
    <source>
        <tissue evidence="8">Muscle</tissue>
    </source>
</reference>
<dbReference type="GO" id="GO:0005524">
    <property type="term" value="F:ATP binding"/>
    <property type="evidence" value="ECO:0007669"/>
    <property type="project" value="UniProtKB-KW"/>
</dbReference>
<organism evidence="8 9">
    <name type="scientific">Liparis tanakae</name>
    <name type="common">Tanaka's snailfish</name>
    <dbReference type="NCBI Taxonomy" id="230148"/>
    <lineage>
        <taxon>Eukaryota</taxon>
        <taxon>Metazoa</taxon>
        <taxon>Chordata</taxon>
        <taxon>Craniata</taxon>
        <taxon>Vertebrata</taxon>
        <taxon>Euteleostomi</taxon>
        <taxon>Actinopterygii</taxon>
        <taxon>Neopterygii</taxon>
        <taxon>Teleostei</taxon>
        <taxon>Neoteleostei</taxon>
        <taxon>Acanthomorphata</taxon>
        <taxon>Eupercaria</taxon>
        <taxon>Perciformes</taxon>
        <taxon>Cottioidei</taxon>
        <taxon>Cottales</taxon>
        <taxon>Liparidae</taxon>
        <taxon>Liparis</taxon>
    </lineage>
</organism>
<dbReference type="GO" id="GO:0016787">
    <property type="term" value="F:hydrolase activity"/>
    <property type="evidence" value="ECO:0007669"/>
    <property type="project" value="UniProtKB-KW"/>
</dbReference>
<name>A0A4Z2FEU5_9TELE</name>
<evidence type="ECO:0000256" key="3">
    <source>
        <dbReference type="ARBA" id="ARBA00022801"/>
    </source>
</evidence>
<keyword evidence="5" id="KW-0067">ATP-binding</keyword>
<evidence type="ECO:0000313" key="9">
    <source>
        <dbReference type="Proteomes" id="UP000314294"/>
    </source>
</evidence>